<dbReference type="GO" id="GO:0000981">
    <property type="term" value="F:DNA-binding transcription factor activity, RNA polymerase II-specific"/>
    <property type="evidence" value="ECO:0007669"/>
    <property type="project" value="InterPro"/>
</dbReference>
<keyword evidence="4" id="KW-1185">Reference proteome</keyword>
<dbReference type="Pfam" id="PF00172">
    <property type="entry name" value="Zn_clus"/>
    <property type="match status" value="1"/>
</dbReference>
<proteinExistence type="predicted"/>
<dbReference type="PANTHER" id="PTHR46910">
    <property type="entry name" value="TRANSCRIPTION FACTOR PDR1"/>
    <property type="match status" value="1"/>
</dbReference>
<dbReference type="InterPro" id="IPR050987">
    <property type="entry name" value="AtrR-like"/>
</dbReference>
<reference evidence="3" key="1">
    <citation type="journal article" date="2023" name="Mol. Phylogenet. Evol.">
        <title>Genome-scale phylogeny and comparative genomics of the fungal order Sordariales.</title>
        <authorList>
            <person name="Hensen N."/>
            <person name="Bonometti L."/>
            <person name="Westerberg I."/>
            <person name="Brannstrom I.O."/>
            <person name="Guillou S."/>
            <person name="Cros-Aarteil S."/>
            <person name="Calhoun S."/>
            <person name="Haridas S."/>
            <person name="Kuo A."/>
            <person name="Mondo S."/>
            <person name="Pangilinan J."/>
            <person name="Riley R."/>
            <person name="LaButti K."/>
            <person name="Andreopoulos B."/>
            <person name="Lipzen A."/>
            <person name="Chen C."/>
            <person name="Yan M."/>
            <person name="Daum C."/>
            <person name="Ng V."/>
            <person name="Clum A."/>
            <person name="Steindorff A."/>
            <person name="Ohm R.A."/>
            <person name="Martin F."/>
            <person name="Silar P."/>
            <person name="Natvig D.O."/>
            <person name="Lalanne C."/>
            <person name="Gautier V."/>
            <person name="Ament-Velasquez S.L."/>
            <person name="Kruys A."/>
            <person name="Hutchinson M.I."/>
            <person name="Powell A.J."/>
            <person name="Barry K."/>
            <person name="Miller A.N."/>
            <person name="Grigoriev I.V."/>
            <person name="Debuchy R."/>
            <person name="Gladieux P."/>
            <person name="Hiltunen Thoren M."/>
            <person name="Johannesson H."/>
        </authorList>
    </citation>
    <scope>NUCLEOTIDE SEQUENCE</scope>
    <source>
        <strain evidence="3">CBS 990.96</strain>
    </source>
</reference>
<sequence>MSAASSPMAPSPQPDVPRAPRVCIRCKAKKKKCDKALPRCGRCVESLHECSYEEEDVVSIYSPHGGPVSPVAVRHGSQSLGPVSFVGSIQSAVSIHHLAFQSMREIVGDRPRIEQVVLSYFAVAYTWMTIIDWTIFERQLESNWQIPSAETCIVVICMSLMARLSAPTLNFQVIDAHYHSAKALLSLVHSSGLTLTTASIQAELLIAQYEYSNALPQQAYFSVGRCYQISRASGWHSKLFWEESRRQNFSSELKLASTLWWAIVQIDNFISVEYADRKYPMHTADLNLGFEIPLPKDFDQYLPVAFLGRPFADGPMFDIDGMALHEATSSWCLSNTMQQLYHPTPSDNREQLSGAILNHAAGLGSVPGSGPWISGDNSGAMATSLIALMKLNSPGLAGMAPSVPGSTSSAEKVRFAIDYIHSVVNHVDQYRNLLRLGKVAPTWAYAMMYAALLLIRHGNDVLGDVAWLPKVENLRKLLELQAGRWRIARNYVEQINMALSSRLVPYAL</sequence>
<feature type="domain" description="Zn(2)-C6 fungal-type" evidence="2">
    <location>
        <begin position="22"/>
        <end position="52"/>
    </location>
</feature>
<evidence type="ECO:0000259" key="2">
    <source>
        <dbReference type="PROSITE" id="PS50048"/>
    </source>
</evidence>
<dbReference type="GO" id="GO:0008270">
    <property type="term" value="F:zinc ion binding"/>
    <property type="evidence" value="ECO:0007669"/>
    <property type="project" value="InterPro"/>
</dbReference>
<dbReference type="PROSITE" id="PS50048">
    <property type="entry name" value="ZN2_CY6_FUNGAL_2"/>
    <property type="match status" value="1"/>
</dbReference>
<evidence type="ECO:0000256" key="1">
    <source>
        <dbReference type="ARBA" id="ARBA00023242"/>
    </source>
</evidence>
<dbReference type="CDD" id="cd12148">
    <property type="entry name" value="fungal_TF_MHR"/>
    <property type="match status" value="1"/>
</dbReference>
<evidence type="ECO:0000313" key="3">
    <source>
        <dbReference type="EMBL" id="KAK4228523.1"/>
    </source>
</evidence>
<comment type="caution">
    <text evidence="3">The sequence shown here is derived from an EMBL/GenBank/DDBJ whole genome shotgun (WGS) entry which is preliminary data.</text>
</comment>
<reference evidence="3" key="2">
    <citation type="submission" date="2023-05" db="EMBL/GenBank/DDBJ databases">
        <authorList>
            <consortium name="Lawrence Berkeley National Laboratory"/>
            <person name="Steindorff A."/>
            <person name="Hensen N."/>
            <person name="Bonometti L."/>
            <person name="Westerberg I."/>
            <person name="Brannstrom I.O."/>
            <person name="Guillou S."/>
            <person name="Cros-Aarteil S."/>
            <person name="Calhoun S."/>
            <person name="Haridas S."/>
            <person name="Kuo A."/>
            <person name="Mondo S."/>
            <person name="Pangilinan J."/>
            <person name="Riley R."/>
            <person name="Labutti K."/>
            <person name="Andreopoulos B."/>
            <person name="Lipzen A."/>
            <person name="Chen C."/>
            <person name="Yanf M."/>
            <person name="Daum C."/>
            <person name="Ng V."/>
            <person name="Clum A."/>
            <person name="Ohm R."/>
            <person name="Martin F."/>
            <person name="Silar P."/>
            <person name="Natvig D."/>
            <person name="Lalanne C."/>
            <person name="Gautier V."/>
            <person name="Ament-Velasquez S.L."/>
            <person name="Kruys A."/>
            <person name="Hutchinson M.I."/>
            <person name="Powell A.J."/>
            <person name="Barry K."/>
            <person name="Miller A.N."/>
            <person name="Grigoriev I.V."/>
            <person name="Debuchy R."/>
            <person name="Gladieux P."/>
            <person name="Thoren M.H."/>
            <person name="Johannesson H."/>
        </authorList>
    </citation>
    <scope>NUCLEOTIDE SEQUENCE</scope>
    <source>
        <strain evidence="3">CBS 990.96</strain>
    </source>
</reference>
<dbReference type="EMBL" id="MU865317">
    <property type="protein sequence ID" value="KAK4228523.1"/>
    <property type="molecule type" value="Genomic_DNA"/>
</dbReference>
<dbReference type="Gene3D" id="4.10.240.10">
    <property type="entry name" value="Zn(2)-C6 fungal-type DNA-binding domain"/>
    <property type="match status" value="1"/>
</dbReference>
<dbReference type="InterPro" id="IPR001138">
    <property type="entry name" value="Zn2Cys6_DnaBD"/>
</dbReference>
<accession>A0AAN7BS20</accession>
<organism evidence="3 4">
    <name type="scientific">Podospora fimiseda</name>
    <dbReference type="NCBI Taxonomy" id="252190"/>
    <lineage>
        <taxon>Eukaryota</taxon>
        <taxon>Fungi</taxon>
        <taxon>Dikarya</taxon>
        <taxon>Ascomycota</taxon>
        <taxon>Pezizomycotina</taxon>
        <taxon>Sordariomycetes</taxon>
        <taxon>Sordariomycetidae</taxon>
        <taxon>Sordariales</taxon>
        <taxon>Podosporaceae</taxon>
        <taxon>Podospora</taxon>
    </lineage>
</organism>
<name>A0AAN7BS20_9PEZI</name>
<dbReference type="InterPro" id="IPR036864">
    <property type="entry name" value="Zn2-C6_fun-type_DNA-bd_sf"/>
</dbReference>
<gene>
    <name evidence="3" type="ORF">QBC38DRAFT_454107</name>
</gene>
<dbReference type="SUPFAM" id="SSF57701">
    <property type="entry name" value="Zn2/Cys6 DNA-binding domain"/>
    <property type="match status" value="1"/>
</dbReference>
<dbReference type="Proteomes" id="UP001301958">
    <property type="component" value="Unassembled WGS sequence"/>
</dbReference>
<dbReference type="PROSITE" id="PS00463">
    <property type="entry name" value="ZN2_CY6_FUNGAL_1"/>
    <property type="match status" value="1"/>
</dbReference>
<protein>
    <recommendedName>
        <fullName evidence="2">Zn(2)-C6 fungal-type domain-containing protein</fullName>
    </recommendedName>
</protein>
<dbReference type="PANTHER" id="PTHR46910:SF11">
    <property type="entry name" value="ZN(2)-C6 FUNGAL-TYPE DOMAIN-CONTAINING PROTEIN"/>
    <property type="match status" value="1"/>
</dbReference>
<dbReference type="SMART" id="SM00066">
    <property type="entry name" value="GAL4"/>
    <property type="match status" value="1"/>
</dbReference>
<keyword evidence="1" id="KW-0539">Nucleus</keyword>
<dbReference type="AlphaFoldDB" id="A0AAN7BS20"/>
<evidence type="ECO:0000313" key="4">
    <source>
        <dbReference type="Proteomes" id="UP001301958"/>
    </source>
</evidence>